<reference evidence="1" key="1">
    <citation type="submission" date="2014-09" db="EMBL/GenBank/DDBJ databases">
        <authorList>
            <person name="Magalhaes I.L.F."/>
            <person name="Oliveira U."/>
            <person name="Santos F.R."/>
            <person name="Vidigal T.H.D.A."/>
            <person name="Brescovit A.D."/>
            <person name="Santos A.J."/>
        </authorList>
    </citation>
    <scope>NUCLEOTIDE SEQUENCE</scope>
    <source>
        <tissue evidence="1">Shoot tissue taken approximately 20 cm above the soil surface</tissue>
    </source>
</reference>
<accession>A0A0A9E5N9</accession>
<proteinExistence type="predicted"/>
<dbReference type="EMBL" id="GBRH01204710">
    <property type="protein sequence ID" value="JAD93185.1"/>
    <property type="molecule type" value="Transcribed_RNA"/>
</dbReference>
<reference evidence="1" key="2">
    <citation type="journal article" date="2015" name="Data Brief">
        <title>Shoot transcriptome of the giant reed, Arundo donax.</title>
        <authorList>
            <person name="Barrero R.A."/>
            <person name="Guerrero F.D."/>
            <person name="Moolhuijzen P."/>
            <person name="Goolsby J.A."/>
            <person name="Tidwell J."/>
            <person name="Bellgard S.E."/>
            <person name="Bellgard M.I."/>
        </authorList>
    </citation>
    <scope>NUCLEOTIDE SEQUENCE</scope>
    <source>
        <tissue evidence="1">Shoot tissue taken approximately 20 cm above the soil surface</tissue>
    </source>
</reference>
<sequence length="36" mass="4332">MNQYPAIRFRTDQFLRITWPPCHEHAAFCLVSCMTF</sequence>
<dbReference type="AlphaFoldDB" id="A0A0A9E5N9"/>
<organism evidence="1">
    <name type="scientific">Arundo donax</name>
    <name type="common">Giant reed</name>
    <name type="synonym">Donax arundinaceus</name>
    <dbReference type="NCBI Taxonomy" id="35708"/>
    <lineage>
        <taxon>Eukaryota</taxon>
        <taxon>Viridiplantae</taxon>
        <taxon>Streptophyta</taxon>
        <taxon>Embryophyta</taxon>
        <taxon>Tracheophyta</taxon>
        <taxon>Spermatophyta</taxon>
        <taxon>Magnoliopsida</taxon>
        <taxon>Liliopsida</taxon>
        <taxon>Poales</taxon>
        <taxon>Poaceae</taxon>
        <taxon>PACMAD clade</taxon>
        <taxon>Arundinoideae</taxon>
        <taxon>Arundineae</taxon>
        <taxon>Arundo</taxon>
    </lineage>
</organism>
<protein>
    <submittedName>
        <fullName evidence="1">Uncharacterized protein</fullName>
    </submittedName>
</protein>
<name>A0A0A9E5N9_ARUDO</name>
<evidence type="ECO:0000313" key="1">
    <source>
        <dbReference type="EMBL" id="JAD93185.1"/>
    </source>
</evidence>